<evidence type="ECO:0008006" key="3">
    <source>
        <dbReference type="Google" id="ProtNLM"/>
    </source>
</evidence>
<keyword evidence="2" id="KW-1185">Reference proteome</keyword>
<evidence type="ECO:0000313" key="2">
    <source>
        <dbReference type="Proteomes" id="UP001560573"/>
    </source>
</evidence>
<evidence type="ECO:0000313" key="1">
    <source>
        <dbReference type="EMBL" id="MEX6691253.1"/>
    </source>
</evidence>
<dbReference type="RefSeq" id="WP_369332669.1">
    <property type="nucleotide sequence ID" value="NZ_JAULBC010000015.1"/>
</dbReference>
<organism evidence="1 2">
    <name type="scientific">Danxiaibacter flavus</name>
    <dbReference type="NCBI Taxonomy" id="3049108"/>
    <lineage>
        <taxon>Bacteria</taxon>
        <taxon>Pseudomonadati</taxon>
        <taxon>Bacteroidota</taxon>
        <taxon>Chitinophagia</taxon>
        <taxon>Chitinophagales</taxon>
        <taxon>Chitinophagaceae</taxon>
        <taxon>Danxiaibacter</taxon>
    </lineage>
</organism>
<gene>
    <name evidence="1" type="ORF">QTN47_27335</name>
</gene>
<name>A0ABV3ZN32_9BACT</name>
<dbReference type="Proteomes" id="UP001560573">
    <property type="component" value="Unassembled WGS sequence"/>
</dbReference>
<sequence>MGVGFKRKYGTSDIPVFQGYGKDIQLAQGGFLLDTTGLVIGTVLKAGTPMTFDESTRKAKPMATAVVYENAGGTATQYKVKKGSILKVGDNLAKSKGGAAYAITAIDTSNADYDLLTVGTTIGAATAGDVLFASTATGATSAALPVIKGVLYADAVVDSGESVSVAIRATLYARRVPYSVDIAAALPGIIYSQSM</sequence>
<comment type="caution">
    <text evidence="1">The sequence shown here is derived from an EMBL/GenBank/DDBJ whole genome shotgun (WGS) entry which is preliminary data.</text>
</comment>
<proteinExistence type="predicted"/>
<dbReference type="EMBL" id="JAULBC010000015">
    <property type="protein sequence ID" value="MEX6691253.1"/>
    <property type="molecule type" value="Genomic_DNA"/>
</dbReference>
<protein>
    <recommendedName>
        <fullName evidence="3">Head decoration protein</fullName>
    </recommendedName>
</protein>
<accession>A0ABV3ZN32</accession>
<reference evidence="1 2" key="1">
    <citation type="submission" date="2023-07" db="EMBL/GenBank/DDBJ databases">
        <authorList>
            <person name="Lian W.-H."/>
        </authorList>
    </citation>
    <scope>NUCLEOTIDE SEQUENCE [LARGE SCALE GENOMIC DNA]</scope>
    <source>
        <strain evidence="1 2">SYSU DXS3180</strain>
    </source>
</reference>